<organism evidence="1 2">
    <name type="scientific">Brassica cretica</name>
    <name type="common">Mustard</name>
    <dbReference type="NCBI Taxonomy" id="69181"/>
    <lineage>
        <taxon>Eukaryota</taxon>
        <taxon>Viridiplantae</taxon>
        <taxon>Streptophyta</taxon>
        <taxon>Embryophyta</taxon>
        <taxon>Tracheophyta</taxon>
        <taxon>Spermatophyta</taxon>
        <taxon>Magnoliopsida</taxon>
        <taxon>eudicotyledons</taxon>
        <taxon>Gunneridae</taxon>
        <taxon>Pentapetalae</taxon>
        <taxon>rosids</taxon>
        <taxon>malvids</taxon>
        <taxon>Brassicales</taxon>
        <taxon>Brassicaceae</taxon>
        <taxon>Brassiceae</taxon>
        <taxon>Brassica</taxon>
    </lineage>
</organism>
<evidence type="ECO:0000313" key="1">
    <source>
        <dbReference type="EMBL" id="KAF2556336.1"/>
    </source>
</evidence>
<accession>A0A8S9HIK2</accession>
<sequence>MNGNGRCKFKARSRCAVAATIGKDVEKIEEEKEKESYARNCVRMVRLNPLIP</sequence>
<dbReference type="AlphaFoldDB" id="A0A8S9HIK2"/>
<proteinExistence type="predicted"/>
<name>A0A8S9HIK2_BRACR</name>
<protein>
    <submittedName>
        <fullName evidence="1">Uncharacterized protein</fullName>
    </submittedName>
</protein>
<reference evidence="1" key="1">
    <citation type="submission" date="2019-12" db="EMBL/GenBank/DDBJ databases">
        <title>Genome sequencing and annotation of Brassica cretica.</title>
        <authorList>
            <person name="Studholme D.J."/>
            <person name="Sarris P.F."/>
        </authorList>
    </citation>
    <scope>NUCLEOTIDE SEQUENCE</scope>
    <source>
        <strain evidence="1">PFS-001/15</strain>
        <tissue evidence="1">Leaf</tissue>
    </source>
</reference>
<dbReference type="Proteomes" id="UP000712281">
    <property type="component" value="Unassembled WGS sequence"/>
</dbReference>
<comment type="caution">
    <text evidence="1">The sequence shown here is derived from an EMBL/GenBank/DDBJ whole genome shotgun (WGS) entry which is preliminary data.</text>
</comment>
<dbReference type="EMBL" id="QGKW02001940">
    <property type="protein sequence ID" value="KAF2556336.1"/>
    <property type="molecule type" value="Genomic_DNA"/>
</dbReference>
<gene>
    <name evidence="1" type="ORF">F2Q68_00017371</name>
</gene>
<evidence type="ECO:0000313" key="2">
    <source>
        <dbReference type="Proteomes" id="UP000712281"/>
    </source>
</evidence>